<proteinExistence type="inferred from homology"/>
<protein>
    <recommendedName>
        <fullName evidence="5">RRP15-like protein</fullName>
    </recommendedName>
</protein>
<dbReference type="OrthoDB" id="20949at2759"/>
<comment type="similarity">
    <text evidence="1">Belongs to the RRP15 family.</text>
</comment>
<evidence type="ECO:0000313" key="3">
    <source>
        <dbReference type="EMBL" id="ACI65755.1"/>
    </source>
</evidence>
<organism evidence="3 4">
    <name type="scientific">Phaeodactylum tricornutum (strain CCAP 1055/1)</name>
    <dbReference type="NCBI Taxonomy" id="556484"/>
    <lineage>
        <taxon>Eukaryota</taxon>
        <taxon>Sar</taxon>
        <taxon>Stramenopiles</taxon>
        <taxon>Ochrophyta</taxon>
        <taxon>Bacillariophyta</taxon>
        <taxon>Bacillariophyceae</taxon>
        <taxon>Bacillariophycidae</taxon>
        <taxon>Naviculales</taxon>
        <taxon>Phaeodactylaceae</taxon>
        <taxon>Phaeodactylum</taxon>
    </lineage>
</organism>
<dbReference type="KEGG" id="pti:PHATR_43822"/>
<feature type="region of interest" description="Disordered" evidence="2">
    <location>
        <begin position="263"/>
        <end position="341"/>
    </location>
</feature>
<reference evidence="3 4" key="1">
    <citation type="journal article" date="2008" name="Nature">
        <title>The Phaeodactylum genome reveals the evolutionary history of diatom genomes.</title>
        <authorList>
            <person name="Bowler C."/>
            <person name="Allen A.E."/>
            <person name="Badger J.H."/>
            <person name="Grimwood J."/>
            <person name="Jabbari K."/>
            <person name="Kuo A."/>
            <person name="Maheswari U."/>
            <person name="Martens C."/>
            <person name="Maumus F."/>
            <person name="Otillar R.P."/>
            <person name="Rayko E."/>
            <person name="Salamov A."/>
            <person name="Vandepoele K."/>
            <person name="Beszteri B."/>
            <person name="Gruber A."/>
            <person name="Heijde M."/>
            <person name="Katinka M."/>
            <person name="Mock T."/>
            <person name="Valentin K."/>
            <person name="Verret F."/>
            <person name="Berges J.A."/>
            <person name="Brownlee C."/>
            <person name="Cadoret J.P."/>
            <person name="Chiovitti A."/>
            <person name="Choi C.J."/>
            <person name="Coesel S."/>
            <person name="De Martino A."/>
            <person name="Detter J.C."/>
            <person name="Durkin C."/>
            <person name="Falciatore A."/>
            <person name="Fournet J."/>
            <person name="Haruta M."/>
            <person name="Huysman M.J."/>
            <person name="Jenkins B.D."/>
            <person name="Jiroutova K."/>
            <person name="Jorgensen R.E."/>
            <person name="Joubert Y."/>
            <person name="Kaplan A."/>
            <person name="Kroger N."/>
            <person name="Kroth P.G."/>
            <person name="La Roche J."/>
            <person name="Lindquist E."/>
            <person name="Lommer M."/>
            <person name="Martin-Jezequel V."/>
            <person name="Lopez P.J."/>
            <person name="Lucas S."/>
            <person name="Mangogna M."/>
            <person name="McGinnis K."/>
            <person name="Medlin L.K."/>
            <person name="Montsant A."/>
            <person name="Oudot-Le Secq M.P."/>
            <person name="Napoli C."/>
            <person name="Obornik M."/>
            <person name="Parker M.S."/>
            <person name="Petit J.L."/>
            <person name="Porcel B.M."/>
            <person name="Poulsen N."/>
            <person name="Robison M."/>
            <person name="Rychlewski L."/>
            <person name="Rynearson T.A."/>
            <person name="Schmutz J."/>
            <person name="Shapiro H."/>
            <person name="Siaut M."/>
            <person name="Stanley M."/>
            <person name="Sussman M.R."/>
            <person name="Taylor A.R."/>
            <person name="Vardi A."/>
            <person name="von Dassow P."/>
            <person name="Vyverman W."/>
            <person name="Willis A."/>
            <person name="Wyrwicz L.S."/>
            <person name="Rokhsar D.S."/>
            <person name="Weissenbach J."/>
            <person name="Armbrust E.V."/>
            <person name="Green B.R."/>
            <person name="Van de Peer Y."/>
            <person name="Grigoriev I.V."/>
        </authorList>
    </citation>
    <scope>NUCLEOTIDE SEQUENCE [LARGE SCALE GENOMIC DNA]</scope>
    <source>
        <strain evidence="3 4">CCAP 1055/1</strain>
    </source>
</reference>
<reference evidence="4" key="2">
    <citation type="submission" date="2008-08" db="EMBL/GenBank/DDBJ databases">
        <authorList>
            <consortium name="Diatom Consortium"/>
            <person name="Grigoriev I."/>
            <person name="Grimwood J."/>
            <person name="Kuo A."/>
            <person name="Otillar R.P."/>
            <person name="Salamov A."/>
            <person name="Detter J.C."/>
            <person name="Lindquist E."/>
            <person name="Shapiro H."/>
            <person name="Lucas S."/>
            <person name="Glavina del Rio T."/>
            <person name="Pitluck S."/>
            <person name="Rokhsar D."/>
            <person name="Bowler C."/>
        </authorList>
    </citation>
    <scope>GENOME REANNOTATION</scope>
    <source>
        <strain evidence="4">CCAP 1055/1</strain>
    </source>
</reference>
<dbReference type="AlphaFoldDB" id="B5Y4F7"/>
<gene>
    <name evidence="3" type="ORF">PHATR_43822</name>
</gene>
<dbReference type="GO" id="GO:0030687">
    <property type="term" value="C:preribosome, large subunit precursor"/>
    <property type="evidence" value="ECO:0007669"/>
    <property type="project" value="TreeGrafter"/>
</dbReference>
<name>B5Y4F7_PHATC</name>
<sequence>MVRHHTKNKHAPKNQAEQAVADAKQLDRFAGSSEESAAEDDDVSVGVPNATSPIHAQESLLLQSNRPTATTKKPANDREIDNVPPREEYSADEESKVESEHDDDGDAILTKSAGMASAMSRILGTDEGPGSSKTTLGAKPVVLAKTTTPLQRQAAREKESVKAAQEKRRANRERTLQACHVPLSVATTSHVDDSNNAGAALVQELEQERSHRRVATRGVVALFNAIAQHQHQVVEPEAPSSQISNKKDSVKKLTKHGFLDMIKSKAAAQKEDDMAKTSKGGPDSRRTTASDAEKPQWNALQDDYLMNPKKNWDQEDSSEEDGSGNESKQRPGPPKKARKAR</sequence>
<evidence type="ECO:0000313" key="4">
    <source>
        <dbReference type="Proteomes" id="UP000000759"/>
    </source>
</evidence>
<dbReference type="OMA" id="NEFSANA"/>
<dbReference type="eggNOG" id="KOG2974">
    <property type="taxonomic scope" value="Eukaryota"/>
</dbReference>
<dbReference type="HOGENOM" id="CLU_815003_0_0_1"/>
<dbReference type="GeneID" id="7203956"/>
<evidence type="ECO:0000256" key="1">
    <source>
        <dbReference type="ARBA" id="ARBA00007462"/>
    </source>
</evidence>
<dbReference type="InParanoid" id="B5Y4F7"/>
<dbReference type="GO" id="GO:0000470">
    <property type="term" value="P:maturation of LSU-rRNA"/>
    <property type="evidence" value="ECO:0007669"/>
    <property type="project" value="TreeGrafter"/>
</dbReference>
<dbReference type="PANTHER" id="PTHR13245">
    <property type="entry name" value="RRP15-LIKE PROTEIN"/>
    <property type="match status" value="1"/>
</dbReference>
<dbReference type="Pfam" id="PF07890">
    <property type="entry name" value="Rrp15p"/>
    <property type="match status" value="1"/>
</dbReference>
<feature type="compositionally biased region" description="Polar residues" evidence="2">
    <location>
        <begin position="49"/>
        <end position="73"/>
    </location>
</feature>
<feature type="compositionally biased region" description="Basic residues" evidence="2">
    <location>
        <begin position="1"/>
        <end position="12"/>
    </location>
</feature>
<feature type="compositionally biased region" description="Basic and acidic residues" evidence="2">
    <location>
        <begin position="268"/>
        <end position="294"/>
    </location>
</feature>
<dbReference type="EMBL" id="CP001142">
    <property type="protein sequence ID" value="ACI65755.1"/>
    <property type="molecule type" value="Genomic_DNA"/>
</dbReference>
<accession>B5Y4F7</accession>
<dbReference type="InterPro" id="IPR012459">
    <property type="entry name" value="Rrp15"/>
</dbReference>
<dbReference type="Proteomes" id="UP000000759">
    <property type="component" value="Chromosome 3"/>
</dbReference>
<evidence type="ECO:0008006" key="5">
    <source>
        <dbReference type="Google" id="ProtNLM"/>
    </source>
</evidence>
<dbReference type="STRING" id="556484.B5Y4F7"/>
<dbReference type="PANTHER" id="PTHR13245:SF14">
    <property type="entry name" value="RRP15-LIKE PROTEIN"/>
    <property type="match status" value="1"/>
</dbReference>
<feature type="compositionally biased region" description="Acidic residues" evidence="2">
    <location>
        <begin position="314"/>
        <end position="323"/>
    </location>
</feature>
<feature type="compositionally biased region" description="Basic and acidic residues" evidence="2">
    <location>
        <begin position="74"/>
        <end position="99"/>
    </location>
</feature>
<dbReference type="PaxDb" id="2850-Phatr43822"/>
<dbReference type="GO" id="GO:0000460">
    <property type="term" value="P:maturation of 5.8S rRNA"/>
    <property type="evidence" value="ECO:0007669"/>
    <property type="project" value="TreeGrafter"/>
</dbReference>
<keyword evidence="4" id="KW-1185">Reference proteome</keyword>
<feature type="region of interest" description="Disordered" evidence="2">
    <location>
        <begin position="1"/>
        <end position="113"/>
    </location>
</feature>
<dbReference type="RefSeq" id="XP_002186285.1">
    <property type="nucleotide sequence ID" value="XM_002186249.1"/>
</dbReference>
<evidence type="ECO:0000256" key="2">
    <source>
        <dbReference type="SAM" id="MobiDB-lite"/>
    </source>
</evidence>